<organism evidence="1 2">
    <name type="scientific">Austwickia chelonae NBRC 105200</name>
    <dbReference type="NCBI Taxonomy" id="1184607"/>
    <lineage>
        <taxon>Bacteria</taxon>
        <taxon>Bacillati</taxon>
        <taxon>Actinomycetota</taxon>
        <taxon>Actinomycetes</taxon>
        <taxon>Micrococcales</taxon>
        <taxon>Dermatophilaceae</taxon>
        <taxon>Austwickia</taxon>
    </lineage>
</organism>
<keyword evidence="2" id="KW-1185">Reference proteome</keyword>
<proteinExistence type="predicted"/>
<dbReference type="AlphaFoldDB" id="K6VPV6"/>
<dbReference type="PANTHER" id="PTHR40266">
    <property type="entry name" value="TOXIN HIGB-1"/>
    <property type="match status" value="1"/>
</dbReference>
<dbReference type="Proteomes" id="UP000008495">
    <property type="component" value="Unassembled WGS sequence"/>
</dbReference>
<dbReference type="Gene3D" id="3.30.2310.20">
    <property type="entry name" value="RelE-like"/>
    <property type="match status" value="1"/>
</dbReference>
<name>K6VPV6_9MICO</name>
<accession>K6VPV6</accession>
<comment type="caution">
    <text evidence="1">The sequence shown here is derived from an EMBL/GenBank/DDBJ whole genome shotgun (WGS) entry which is preliminary data.</text>
</comment>
<dbReference type="InterPro" id="IPR035093">
    <property type="entry name" value="RelE/ParE_toxin_dom_sf"/>
</dbReference>
<evidence type="ECO:0000313" key="1">
    <source>
        <dbReference type="EMBL" id="GAB78779.1"/>
    </source>
</evidence>
<dbReference type="Pfam" id="PF05015">
    <property type="entry name" value="HigB-like_toxin"/>
    <property type="match status" value="1"/>
</dbReference>
<gene>
    <name evidence="1" type="ORF">AUCHE_16_02020</name>
</gene>
<sequence length="99" mass="11858">MRLIFEDDDLCRLAYEASYRTRRWPAEVTRSYRRRIQQIEAAVDERDLRNLKALRLEQLKGNRRGTSSIRINDKYRLIVRFESDEAGRVTVVIDGLDYH</sequence>
<dbReference type="SUPFAM" id="SSF143011">
    <property type="entry name" value="RelE-like"/>
    <property type="match status" value="1"/>
</dbReference>
<dbReference type="eggNOG" id="COG3549">
    <property type="taxonomic scope" value="Bacteria"/>
</dbReference>
<dbReference type="InterPro" id="IPR007711">
    <property type="entry name" value="HigB-1"/>
</dbReference>
<dbReference type="RefSeq" id="WP_006503536.1">
    <property type="nucleotide sequence ID" value="NZ_BAGZ01000016.1"/>
</dbReference>
<dbReference type="OrthoDB" id="9801102at2"/>
<evidence type="ECO:0000313" key="2">
    <source>
        <dbReference type="Proteomes" id="UP000008495"/>
    </source>
</evidence>
<dbReference type="EMBL" id="BAGZ01000016">
    <property type="protein sequence ID" value="GAB78779.1"/>
    <property type="molecule type" value="Genomic_DNA"/>
</dbReference>
<dbReference type="STRING" id="100225.SAMN05421595_2432"/>
<reference evidence="1 2" key="1">
    <citation type="submission" date="2012-08" db="EMBL/GenBank/DDBJ databases">
        <title>Whole genome shotgun sequence of Austwickia chelonae NBRC 105200.</title>
        <authorList>
            <person name="Yoshida I."/>
            <person name="Hosoyama A."/>
            <person name="Tsuchikane K."/>
            <person name="Katsumata H."/>
            <person name="Ando Y."/>
            <person name="Ohji S."/>
            <person name="Hamada M."/>
            <person name="Tamura T."/>
            <person name="Yamazoe A."/>
            <person name="Yamazaki S."/>
            <person name="Fujita N."/>
        </authorList>
    </citation>
    <scope>NUCLEOTIDE SEQUENCE [LARGE SCALE GENOMIC DNA]</scope>
    <source>
        <strain evidence="1 2">NBRC 105200</strain>
    </source>
</reference>
<dbReference type="PANTHER" id="PTHR40266:SF2">
    <property type="entry name" value="TOXIN HIGB-1"/>
    <property type="match status" value="1"/>
</dbReference>
<evidence type="ECO:0008006" key="3">
    <source>
        <dbReference type="Google" id="ProtNLM"/>
    </source>
</evidence>
<protein>
    <recommendedName>
        <fullName evidence="3">Plasmid maintenance system killer protein</fullName>
    </recommendedName>
</protein>